<feature type="compositionally biased region" description="Polar residues" evidence="1">
    <location>
        <begin position="1"/>
        <end position="14"/>
    </location>
</feature>
<organism evidence="2 3">
    <name type="scientific">Marinobacter daqiaonensis</name>
    <dbReference type="NCBI Taxonomy" id="650891"/>
    <lineage>
        <taxon>Bacteria</taxon>
        <taxon>Pseudomonadati</taxon>
        <taxon>Pseudomonadota</taxon>
        <taxon>Gammaproteobacteria</taxon>
        <taxon>Pseudomonadales</taxon>
        <taxon>Marinobacteraceae</taxon>
        <taxon>Marinobacter</taxon>
    </lineage>
</organism>
<reference evidence="2 3" key="1">
    <citation type="submission" date="2016-10" db="EMBL/GenBank/DDBJ databases">
        <authorList>
            <person name="de Groot N.N."/>
        </authorList>
    </citation>
    <scope>NUCLEOTIDE SEQUENCE [LARGE SCALE GENOMIC DNA]</scope>
    <source>
        <strain evidence="2 3">CGMCC 1.9167</strain>
    </source>
</reference>
<dbReference type="RefSeq" id="WP_092009368.1">
    <property type="nucleotide sequence ID" value="NZ_FOYW01000001.1"/>
</dbReference>
<sequence length="343" mass="39819">MAGNNPQQESSGNPERNRDPDDLAAATEFLSRPESYPEGTDTVEVKETHLSRLFLTDNYVYKLKKPLRYEFLDFTSREARLRNCETEVLINSELAPDVYQGVITLAEDDQGRLNLDGRGRPLDYLVKMRRLPDCQNLEVQMEDGTLNPDHIDRAARRLADFYADHPMDGPVRPDRFGEKVREQADELRNLPLDTGRALDDLEAGLLGLLRDHQEDLRQRRCRDVHGDLRPEHVYPTEDPAFLDRLEFNADLRLMDPLEELSFFAMECRRLDHGWVGERFIEVYEQVTGDHAAEHLIAIYTGYRALLWAVLKARHLERDDDRKPWGKLAREYLDLGLRALDQLH</sequence>
<dbReference type="OrthoDB" id="9810277at2"/>
<accession>A0A1I6H7A6</accession>
<dbReference type="Proteomes" id="UP000198644">
    <property type="component" value="Unassembled WGS sequence"/>
</dbReference>
<evidence type="ECO:0000313" key="3">
    <source>
        <dbReference type="Proteomes" id="UP000198644"/>
    </source>
</evidence>
<dbReference type="EMBL" id="FOYW01000001">
    <property type="protein sequence ID" value="SFR50426.1"/>
    <property type="molecule type" value="Genomic_DNA"/>
</dbReference>
<dbReference type="InterPro" id="IPR011009">
    <property type="entry name" value="Kinase-like_dom_sf"/>
</dbReference>
<feature type="region of interest" description="Disordered" evidence="1">
    <location>
        <begin position="1"/>
        <end position="23"/>
    </location>
</feature>
<dbReference type="SUPFAM" id="SSF56112">
    <property type="entry name" value="Protein kinase-like (PK-like)"/>
    <property type="match status" value="1"/>
</dbReference>
<name>A0A1I6H7A6_9GAMM</name>
<dbReference type="GO" id="GO:0016740">
    <property type="term" value="F:transferase activity"/>
    <property type="evidence" value="ECO:0007669"/>
    <property type="project" value="UniProtKB-KW"/>
</dbReference>
<gene>
    <name evidence="2" type="ORF">SAMN05216203_0966</name>
</gene>
<protein>
    <submittedName>
        <fullName evidence="2">Aminoglycoside phosphotransferase family enzyme</fullName>
    </submittedName>
</protein>
<dbReference type="AlphaFoldDB" id="A0A1I6H7A6"/>
<keyword evidence="3" id="KW-1185">Reference proteome</keyword>
<proteinExistence type="predicted"/>
<evidence type="ECO:0000256" key="1">
    <source>
        <dbReference type="SAM" id="MobiDB-lite"/>
    </source>
</evidence>
<dbReference type="STRING" id="650891.SAMN05216203_0966"/>
<evidence type="ECO:0000313" key="2">
    <source>
        <dbReference type="EMBL" id="SFR50426.1"/>
    </source>
</evidence>
<keyword evidence="2" id="KW-0808">Transferase</keyword>